<dbReference type="AlphaFoldDB" id="A0A9Q0HF27"/>
<dbReference type="Pfam" id="PF00319">
    <property type="entry name" value="SRF-TF"/>
    <property type="match status" value="1"/>
</dbReference>
<dbReference type="InterPro" id="IPR002100">
    <property type="entry name" value="TF_MADSbox"/>
</dbReference>
<dbReference type="InterPro" id="IPR033896">
    <property type="entry name" value="MEF2-like_N"/>
</dbReference>
<keyword evidence="5" id="KW-0539">Nucleus</keyword>
<reference evidence="8" key="1">
    <citation type="journal article" date="2023" name="Plant J.">
        <title>The genome of the king protea, Protea cynaroides.</title>
        <authorList>
            <person name="Chang J."/>
            <person name="Duong T.A."/>
            <person name="Schoeman C."/>
            <person name="Ma X."/>
            <person name="Roodt D."/>
            <person name="Barker N."/>
            <person name="Li Z."/>
            <person name="Van de Peer Y."/>
            <person name="Mizrachi E."/>
        </authorList>
    </citation>
    <scope>NUCLEOTIDE SEQUENCE</scope>
    <source>
        <tissue evidence="8">Young leaves</tissue>
    </source>
</reference>
<evidence type="ECO:0000256" key="5">
    <source>
        <dbReference type="ARBA" id="ARBA00023242"/>
    </source>
</evidence>
<dbReference type="InterPro" id="IPR050142">
    <property type="entry name" value="MADS-box/MEF2_TF"/>
</dbReference>
<organism evidence="8 9">
    <name type="scientific">Protea cynaroides</name>
    <dbReference type="NCBI Taxonomy" id="273540"/>
    <lineage>
        <taxon>Eukaryota</taxon>
        <taxon>Viridiplantae</taxon>
        <taxon>Streptophyta</taxon>
        <taxon>Embryophyta</taxon>
        <taxon>Tracheophyta</taxon>
        <taxon>Spermatophyta</taxon>
        <taxon>Magnoliopsida</taxon>
        <taxon>Proteales</taxon>
        <taxon>Proteaceae</taxon>
        <taxon>Protea</taxon>
    </lineage>
</organism>
<evidence type="ECO:0000256" key="4">
    <source>
        <dbReference type="ARBA" id="ARBA00023163"/>
    </source>
</evidence>
<protein>
    <recommendedName>
        <fullName evidence="10">Agamous-like MADS-box protein AGL12</fullName>
    </recommendedName>
</protein>
<evidence type="ECO:0000256" key="3">
    <source>
        <dbReference type="ARBA" id="ARBA00023125"/>
    </source>
</evidence>
<dbReference type="CDD" id="cd00265">
    <property type="entry name" value="MADS_MEF2_like"/>
    <property type="match status" value="1"/>
</dbReference>
<dbReference type="GO" id="GO:0000977">
    <property type="term" value="F:RNA polymerase II transcription regulatory region sequence-specific DNA binding"/>
    <property type="evidence" value="ECO:0007669"/>
    <property type="project" value="InterPro"/>
</dbReference>
<dbReference type="PROSITE" id="PS50066">
    <property type="entry name" value="MADS_BOX_2"/>
    <property type="match status" value="1"/>
</dbReference>
<gene>
    <name evidence="8" type="ORF">NE237_022771</name>
</gene>
<evidence type="ECO:0000313" key="9">
    <source>
        <dbReference type="Proteomes" id="UP001141806"/>
    </source>
</evidence>
<dbReference type="GO" id="GO:0045944">
    <property type="term" value="P:positive regulation of transcription by RNA polymerase II"/>
    <property type="evidence" value="ECO:0007669"/>
    <property type="project" value="InterPro"/>
</dbReference>
<evidence type="ECO:0008006" key="10">
    <source>
        <dbReference type="Google" id="ProtNLM"/>
    </source>
</evidence>
<dbReference type="SUPFAM" id="SSF55455">
    <property type="entry name" value="SRF-like"/>
    <property type="match status" value="1"/>
</dbReference>
<dbReference type="GO" id="GO:0005634">
    <property type="term" value="C:nucleus"/>
    <property type="evidence" value="ECO:0007669"/>
    <property type="project" value="UniProtKB-SubCell"/>
</dbReference>
<dbReference type="Pfam" id="PF01486">
    <property type="entry name" value="K-box"/>
    <property type="match status" value="1"/>
</dbReference>
<comment type="caution">
    <text evidence="8">The sequence shown here is derived from an EMBL/GenBank/DDBJ whole genome shotgun (WGS) entry which is preliminary data.</text>
</comment>
<dbReference type="PROSITE" id="PS51297">
    <property type="entry name" value="K_BOX"/>
    <property type="match status" value="1"/>
</dbReference>
<keyword evidence="2" id="KW-0805">Transcription regulation</keyword>
<sequence length="200" mass="22817">MARGKVKIKRIENSVHRQVSFCKRRAGLLKKAKELSVLCDADIGVLIFSPHGKLFELATAGNMQVLIERYMKSTRGAQIEEDEARLTLASQEEITSLRQEIQLLQKGFGYIYGGAGDCTTMDELQALEKQLEIWIYHIRSMKMQRIFQEIQLLKNKEGMLNVANKYLQGKMLEQNGIFETTPVIAGFPYPLTITNETFKI</sequence>
<dbReference type="GO" id="GO:0003700">
    <property type="term" value="F:DNA-binding transcription factor activity"/>
    <property type="evidence" value="ECO:0007669"/>
    <property type="project" value="InterPro"/>
</dbReference>
<dbReference type="PRINTS" id="PR00404">
    <property type="entry name" value="MADSDOMAIN"/>
</dbReference>
<evidence type="ECO:0000259" key="6">
    <source>
        <dbReference type="PROSITE" id="PS50066"/>
    </source>
</evidence>
<evidence type="ECO:0000256" key="2">
    <source>
        <dbReference type="ARBA" id="ARBA00023015"/>
    </source>
</evidence>
<dbReference type="InterPro" id="IPR002487">
    <property type="entry name" value="TF_Kbox"/>
</dbReference>
<feature type="domain" description="K-box" evidence="7">
    <location>
        <begin position="87"/>
        <end position="177"/>
    </location>
</feature>
<feature type="domain" description="MADS-box" evidence="6">
    <location>
        <begin position="1"/>
        <end position="61"/>
    </location>
</feature>
<evidence type="ECO:0000256" key="1">
    <source>
        <dbReference type="ARBA" id="ARBA00004123"/>
    </source>
</evidence>
<keyword evidence="9" id="KW-1185">Reference proteome</keyword>
<evidence type="ECO:0000313" key="8">
    <source>
        <dbReference type="EMBL" id="KAJ4962832.1"/>
    </source>
</evidence>
<proteinExistence type="predicted"/>
<comment type="subcellular location">
    <subcellularLocation>
        <location evidence="1">Nucleus</location>
    </subcellularLocation>
</comment>
<accession>A0A9Q0HF27</accession>
<dbReference type="EMBL" id="JAMYWD010000008">
    <property type="protein sequence ID" value="KAJ4962832.1"/>
    <property type="molecule type" value="Genomic_DNA"/>
</dbReference>
<dbReference type="SMART" id="SM00432">
    <property type="entry name" value="MADS"/>
    <property type="match status" value="1"/>
</dbReference>
<keyword evidence="3" id="KW-0238">DNA-binding</keyword>
<dbReference type="Proteomes" id="UP001141806">
    <property type="component" value="Unassembled WGS sequence"/>
</dbReference>
<dbReference type="PANTHER" id="PTHR48019">
    <property type="entry name" value="SERUM RESPONSE FACTOR HOMOLOG"/>
    <property type="match status" value="1"/>
</dbReference>
<keyword evidence="4" id="KW-0804">Transcription</keyword>
<name>A0A9Q0HF27_9MAGN</name>
<evidence type="ECO:0000259" key="7">
    <source>
        <dbReference type="PROSITE" id="PS51297"/>
    </source>
</evidence>
<dbReference type="OrthoDB" id="1898716at2759"/>
<dbReference type="InterPro" id="IPR036879">
    <property type="entry name" value="TF_MADSbox_sf"/>
</dbReference>
<dbReference type="Gene3D" id="3.40.1810.10">
    <property type="entry name" value="Transcription factor, MADS-box"/>
    <property type="match status" value="1"/>
</dbReference>
<dbReference type="GO" id="GO:0046983">
    <property type="term" value="F:protein dimerization activity"/>
    <property type="evidence" value="ECO:0007669"/>
    <property type="project" value="InterPro"/>
</dbReference>